<comment type="caution">
    <text evidence="6">The sequence shown here is derived from an EMBL/GenBank/DDBJ whole genome shotgun (WGS) entry which is preliminary data.</text>
</comment>
<accession>A0A838YQG8</accession>
<feature type="domain" description="Solute-binding protein family 5" evidence="5">
    <location>
        <begin position="80"/>
        <end position="458"/>
    </location>
</feature>
<dbReference type="GO" id="GO:1904680">
    <property type="term" value="F:peptide transmembrane transporter activity"/>
    <property type="evidence" value="ECO:0007669"/>
    <property type="project" value="TreeGrafter"/>
</dbReference>
<keyword evidence="4" id="KW-0732">Signal</keyword>
<comment type="subcellular location">
    <subcellularLocation>
        <location evidence="1">Cell envelope</location>
    </subcellularLocation>
</comment>
<dbReference type="InterPro" id="IPR000914">
    <property type="entry name" value="SBP_5_dom"/>
</dbReference>
<dbReference type="AlphaFoldDB" id="A0A838YQG8"/>
<reference evidence="6 7" key="1">
    <citation type="submission" date="2020-06" db="EMBL/GenBank/DDBJ databases">
        <title>Dysbiosis in marine aquaculture revealed through microbiome analysis: reverse ecology for environmental sustainability.</title>
        <authorList>
            <person name="Haro-Moreno J.M."/>
            <person name="Coutinho F.H."/>
            <person name="Zaragoza-Solas A."/>
            <person name="Picazo A."/>
            <person name="Almagro-Moreno S."/>
            <person name="Lopez-Perez M."/>
        </authorList>
    </citation>
    <scope>NUCLEOTIDE SEQUENCE [LARGE SCALE GENOMIC DNA]</scope>
    <source>
        <strain evidence="6">MCMED-G42</strain>
    </source>
</reference>
<name>A0A838YQG8_9GAMM</name>
<sequence>MKKFYLLPIICSLFFIYSCSENISPVDSGLDDKIFHFGNGTEPQGIDPHIVTGVPEHHLLIGLCEGLTTANPKGGSSIAGAAESWDISEDGKIYTFYLQKNGRWSNGDQLTAHDFVWSWKRLLTPSLGAQYPDMLYYVVGASDYHNGITDDFAEVGVKAVDDLTLEVRLNNPTPFFLGLLSHYSTWPVHKDTVLKHGSIDDRNGEWTRPGNFVCNGAFNLKTWELNNKIVVEKNPLYWDASTVQLNEIHYYPVSNVMTEDRMFRSGQLHVTSTLPSQKCPVYIEEQNPNLRIDPYMGTYFYRFNTNNPALVDPKVRKALAYSINRTQIVEKVTKCGQIPAYSFTPPGSNGYEPDTEIPFDPELGMKLLKEAGYDENNPFPKLEILFNTNEDHRKVALAIQQMWQQNLGIEVELVNQDWKVYLNREMIGDFQVSRAGWIGDYEDPNTFLDLLRPNRGNNKTGWGNPEYDRLVQLANSKNNQSERYELLKQAERILIDEMPIIPLYTYVRVYQLSGDVKGYYPNYLDHHHPKYFYLERD</sequence>
<dbReference type="EMBL" id="JACETM010000003">
    <property type="protein sequence ID" value="MBA4723713.1"/>
    <property type="molecule type" value="Genomic_DNA"/>
</dbReference>
<evidence type="ECO:0000256" key="2">
    <source>
        <dbReference type="ARBA" id="ARBA00005695"/>
    </source>
</evidence>
<dbReference type="GO" id="GO:0015833">
    <property type="term" value="P:peptide transport"/>
    <property type="evidence" value="ECO:0007669"/>
    <property type="project" value="TreeGrafter"/>
</dbReference>
<comment type="similarity">
    <text evidence="2">Belongs to the bacterial solute-binding protein 5 family.</text>
</comment>
<dbReference type="Gene3D" id="3.40.190.10">
    <property type="entry name" value="Periplasmic binding protein-like II"/>
    <property type="match status" value="1"/>
</dbReference>
<evidence type="ECO:0000256" key="3">
    <source>
        <dbReference type="ARBA" id="ARBA00022448"/>
    </source>
</evidence>
<dbReference type="SUPFAM" id="SSF53850">
    <property type="entry name" value="Periplasmic binding protein-like II"/>
    <property type="match status" value="1"/>
</dbReference>
<evidence type="ECO:0000256" key="4">
    <source>
        <dbReference type="ARBA" id="ARBA00022729"/>
    </source>
</evidence>
<dbReference type="PIRSF" id="PIRSF002741">
    <property type="entry name" value="MppA"/>
    <property type="match status" value="1"/>
</dbReference>
<evidence type="ECO:0000256" key="1">
    <source>
        <dbReference type="ARBA" id="ARBA00004196"/>
    </source>
</evidence>
<dbReference type="Pfam" id="PF00496">
    <property type="entry name" value="SBP_bac_5"/>
    <property type="match status" value="1"/>
</dbReference>
<dbReference type="PANTHER" id="PTHR30290:SF10">
    <property type="entry name" value="PERIPLASMIC OLIGOPEPTIDE-BINDING PROTEIN-RELATED"/>
    <property type="match status" value="1"/>
</dbReference>
<dbReference type="Gene3D" id="3.10.105.10">
    <property type="entry name" value="Dipeptide-binding Protein, Domain 3"/>
    <property type="match status" value="1"/>
</dbReference>
<proteinExistence type="inferred from homology"/>
<organism evidence="6 7">
    <name type="scientific">SAR86 cluster bacterium</name>
    <dbReference type="NCBI Taxonomy" id="2030880"/>
    <lineage>
        <taxon>Bacteria</taxon>
        <taxon>Pseudomonadati</taxon>
        <taxon>Pseudomonadota</taxon>
        <taxon>Gammaproteobacteria</taxon>
        <taxon>SAR86 cluster</taxon>
    </lineage>
</organism>
<dbReference type="InterPro" id="IPR039424">
    <property type="entry name" value="SBP_5"/>
</dbReference>
<dbReference type="Gene3D" id="3.90.76.10">
    <property type="entry name" value="Dipeptide-binding Protein, Domain 1"/>
    <property type="match status" value="1"/>
</dbReference>
<gene>
    <name evidence="6" type="ORF">H2021_00700</name>
</gene>
<dbReference type="Proteomes" id="UP000585327">
    <property type="component" value="Unassembled WGS sequence"/>
</dbReference>
<dbReference type="CDD" id="cd08504">
    <property type="entry name" value="PBP2_OppA"/>
    <property type="match status" value="1"/>
</dbReference>
<dbReference type="GO" id="GO:0030288">
    <property type="term" value="C:outer membrane-bounded periplasmic space"/>
    <property type="evidence" value="ECO:0007669"/>
    <property type="project" value="UniProtKB-ARBA"/>
</dbReference>
<dbReference type="InterPro" id="IPR030678">
    <property type="entry name" value="Peptide/Ni-bd"/>
</dbReference>
<evidence type="ECO:0000313" key="7">
    <source>
        <dbReference type="Proteomes" id="UP000585327"/>
    </source>
</evidence>
<protein>
    <submittedName>
        <fullName evidence="6">Peptide ABC transporter substrate-binding protein</fullName>
    </submittedName>
</protein>
<dbReference type="FunFam" id="3.90.76.10:FF:000001">
    <property type="entry name" value="Oligopeptide ABC transporter substrate-binding protein"/>
    <property type="match status" value="1"/>
</dbReference>
<dbReference type="PANTHER" id="PTHR30290">
    <property type="entry name" value="PERIPLASMIC BINDING COMPONENT OF ABC TRANSPORTER"/>
    <property type="match status" value="1"/>
</dbReference>
<dbReference type="FunFam" id="3.10.105.10:FF:000001">
    <property type="entry name" value="Oligopeptide ABC transporter, oligopeptide-binding protein"/>
    <property type="match status" value="1"/>
</dbReference>
<dbReference type="PROSITE" id="PS51257">
    <property type="entry name" value="PROKAR_LIPOPROTEIN"/>
    <property type="match status" value="1"/>
</dbReference>
<evidence type="ECO:0000259" key="5">
    <source>
        <dbReference type="Pfam" id="PF00496"/>
    </source>
</evidence>
<dbReference type="GO" id="GO:0043190">
    <property type="term" value="C:ATP-binding cassette (ABC) transporter complex"/>
    <property type="evidence" value="ECO:0007669"/>
    <property type="project" value="InterPro"/>
</dbReference>
<keyword evidence="3" id="KW-0813">Transport</keyword>
<evidence type="ECO:0000313" key="6">
    <source>
        <dbReference type="EMBL" id="MBA4723713.1"/>
    </source>
</evidence>